<dbReference type="Proteomes" id="UP001358586">
    <property type="component" value="Chromosome 9"/>
</dbReference>
<accession>A0ABR0NLZ3</accession>
<evidence type="ECO:0000313" key="2">
    <source>
        <dbReference type="Proteomes" id="UP001358586"/>
    </source>
</evidence>
<evidence type="ECO:0000313" key="1">
    <source>
        <dbReference type="EMBL" id="KAK5802366.1"/>
    </source>
</evidence>
<sequence>MINLETYMKEKISKLQDQLDKMTRKNMELEAGKFMLQIHQANSSNTTACGTTTATFTTKNLEIDPFKLTCRVTAS</sequence>
<dbReference type="EMBL" id="JARKNE010000009">
    <property type="protein sequence ID" value="KAK5802366.1"/>
    <property type="molecule type" value="Genomic_DNA"/>
</dbReference>
<name>A0ABR0NLZ3_GOSAR</name>
<comment type="caution">
    <text evidence="1">The sequence shown here is derived from an EMBL/GenBank/DDBJ whole genome shotgun (WGS) entry which is preliminary data.</text>
</comment>
<keyword evidence="2" id="KW-1185">Reference proteome</keyword>
<protein>
    <submittedName>
        <fullName evidence="1">Uncharacterized protein</fullName>
    </submittedName>
</protein>
<proteinExistence type="predicted"/>
<gene>
    <name evidence="1" type="ORF">PVK06_029955</name>
</gene>
<organism evidence="1 2">
    <name type="scientific">Gossypium arboreum</name>
    <name type="common">Tree cotton</name>
    <name type="synonym">Gossypium nanking</name>
    <dbReference type="NCBI Taxonomy" id="29729"/>
    <lineage>
        <taxon>Eukaryota</taxon>
        <taxon>Viridiplantae</taxon>
        <taxon>Streptophyta</taxon>
        <taxon>Embryophyta</taxon>
        <taxon>Tracheophyta</taxon>
        <taxon>Spermatophyta</taxon>
        <taxon>Magnoliopsida</taxon>
        <taxon>eudicotyledons</taxon>
        <taxon>Gunneridae</taxon>
        <taxon>Pentapetalae</taxon>
        <taxon>rosids</taxon>
        <taxon>malvids</taxon>
        <taxon>Malvales</taxon>
        <taxon>Malvaceae</taxon>
        <taxon>Malvoideae</taxon>
        <taxon>Gossypium</taxon>
    </lineage>
</organism>
<reference evidence="1 2" key="1">
    <citation type="submission" date="2023-03" db="EMBL/GenBank/DDBJ databases">
        <title>WGS of Gossypium arboreum.</title>
        <authorList>
            <person name="Yu D."/>
        </authorList>
    </citation>
    <scope>NUCLEOTIDE SEQUENCE [LARGE SCALE GENOMIC DNA]</scope>
    <source>
        <tissue evidence="1">Leaf</tissue>
    </source>
</reference>